<evidence type="ECO:0000313" key="2">
    <source>
        <dbReference type="EMBL" id="KAE8981550.1"/>
    </source>
</evidence>
<sequence length="58" mass="6043">MVAGDATGLLWWVPGRRGLIVCFLVPLLPPSPSSCRCAGARARIGHLPPRYGVGASVS</sequence>
<evidence type="ECO:0000313" key="5">
    <source>
        <dbReference type="Proteomes" id="UP000429607"/>
    </source>
</evidence>
<dbReference type="EMBL" id="QXFV01000413">
    <property type="protein sequence ID" value="KAE9038292.1"/>
    <property type="molecule type" value="Genomic_DNA"/>
</dbReference>
<keyword evidence="1" id="KW-0732">Signal</keyword>
<organism evidence="3 5">
    <name type="scientific">Phytophthora rubi</name>
    <dbReference type="NCBI Taxonomy" id="129364"/>
    <lineage>
        <taxon>Eukaryota</taxon>
        <taxon>Sar</taxon>
        <taxon>Stramenopiles</taxon>
        <taxon>Oomycota</taxon>
        <taxon>Peronosporomycetes</taxon>
        <taxon>Peronosporales</taxon>
        <taxon>Peronosporaceae</taxon>
        <taxon>Phytophthora</taxon>
    </lineage>
</organism>
<dbReference type="AlphaFoldDB" id="A0A6A3N9N3"/>
<evidence type="ECO:0000313" key="4">
    <source>
        <dbReference type="EMBL" id="KAE9291981.1"/>
    </source>
</evidence>
<evidence type="ECO:0000313" key="7">
    <source>
        <dbReference type="Proteomes" id="UP000435112"/>
    </source>
</evidence>
<evidence type="ECO:0000313" key="3">
    <source>
        <dbReference type="EMBL" id="KAE9038292.1"/>
    </source>
</evidence>
<feature type="signal peptide" evidence="1">
    <location>
        <begin position="1"/>
        <end position="18"/>
    </location>
</feature>
<comment type="caution">
    <text evidence="3">The sequence shown here is derived from an EMBL/GenBank/DDBJ whole genome shotgun (WGS) entry which is preliminary data.</text>
</comment>
<dbReference type="Proteomes" id="UP000429607">
    <property type="component" value="Unassembled WGS sequence"/>
</dbReference>
<dbReference type="EMBL" id="QXFT01002879">
    <property type="protein sequence ID" value="KAE9291981.1"/>
    <property type="molecule type" value="Genomic_DNA"/>
</dbReference>
<feature type="chain" id="PRO_5036380204" evidence="1">
    <location>
        <begin position="19"/>
        <end position="58"/>
    </location>
</feature>
<gene>
    <name evidence="3" type="ORF">PR001_g8013</name>
    <name evidence="2" type="ORF">PR002_g23799</name>
    <name evidence="4" type="ORF">PR003_g24881</name>
</gene>
<dbReference type="EMBL" id="QXFU01002785">
    <property type="protein sequence ID" value="KAE8981550.1"/>
    <property type="molecule type" value="Genomic_DNA"/>
</dbReference>
<evidence type="ECO:0000313" key="6">
    <source>
        <dbReference type="Proteomes" id="UP000434957"/>
    </source>
</evidence>
<reference evidence="5 7" key="1">
    <citation type="submission" date="2018-09" db="EMBL/GenBank/DDBJ databases">
        <title>Genomic investigation of the strawberry pathogen Phytophthora fragariae indicates pathogenicity is determined by transcriptional variation in three key races.</title>
        <authorList>
            <person name="Adams T.M."/>
            <person name="Armitage A.D."/>
            <person name="Sobczyk M.K."/>
            <person name="Bates H.J."/>
            <person name="Dunwell J.M."/>
            <person name="Nellist C.F."/>
            <person name="Harrison R.J."/>
        </authorList>
    </citation>
    <scope>NUCLEOTIDE SEQUENCE [LARGE SCALE GENOMIC DNA]</scope>
    <source>
        <strain evidence="3 5">SCRP249</strain>
        <strain evidence="2 7">SCRP324</strain>
        <strain evidence="4 6">SCRP333</strain>
    </source>
</reference>
<proteinExistence type="predicted"/>
<keyword evidence="6" id="KW-1185">Reference proteome</keyword>
<dbReference type="Proteomes" id="UP000435112">
    <property type="component" value="Unassembled WGS sequence"/>
</dbReference>
<accession>A0A6A3N9N3</accession>
<name>A0A6A3N9N3_9STRA</name>
<dbReference type="Proteomes" id="UP000434957">
    <property type="component" value="Unassembled WGS sequence"/>
</dbReference>
<evidence type="ECO:0000256" key="1">
    <source>
        <dbReference type="SAM" id="SignalP"/>
    </source>
</evidence>
<protein>
    <submittedName>
        <fullName evidence="3">Uncharacterized protein</fullName>
    </submittedName>
</protein>